<dbReference type="AlphaFoldDB" id="A0A061J862"/>
<dbReference type="InterPro" id="IPR001214">
    <property type="entry name" value="SET_dom"/>
</dbReference>
<feature type="domain" description="SET" evidence="2">
    <location>
        <begin position="106"/>
        <end position="623"/>
    </location>
</feature>
<organism evidence="3 4">
    <name type="scientific">Trypanosoma rangeli SC58</name>
    <dbReference type="NCBI Taxonomy" id="429131"/>
    <lineage>
        <taxon>Eukaryota</taxon>
        <taxon>Discoba</taxon>
        <taxon>Euglenozoa</taxon>
        <taxon>Kinetoplastea</taxon>
        <taxon>Metakinetoplastina</taxon>
        <taxon>Trypanosomatida</taxon>
        <taxon>Trypanosomatidae</taxon>
        <taxon>Trypanosoma</taxon>
        <taxon>Herpetosoma</taxon>
    </lineage>
</organism>
<dbReference type="InterPro" id="IPR046341">
    <property type="entry name" value="SET_dom_sf"/>
</dbReference>
<feature type="region of interest" description="Disordered" evidence="1">
    <location>
        <begin position="167"/>
        <end position="195"/>
    </location>
</feature>
<dbReference type="SUPFAM" id="SSF82199">
    <property type="entry name" value="SET domain"/>
    <property type="match status" value="1"/>
</dbReference>
<feature type="compositionally biased region" description="Acidic residues" evidence="1">
    <location>
        <begin position="170"/>
        <end position="182"/>
    </location>
</feature>
<dbReference type="Proteomes" id="UP000031737">
    <property type="component" value="Unassembled WGS sequence"/>
</dbReference>
<dbReference type="EMBL" id="AUPL01001200">
    <property type="protein sequence ID" value="ESL11059.1"/>
    <property type="molecule type" value="Genomic_DNA"/>
</dbReference>
<reference evidence="3 4" key="1">
    <citation type="submission" date="2013-07" db="EMBL/GenBank/DDBJ databases">
        <authorList>
            <person name="Stoco P.H."/>
            <person name="Wagner G."/>
            <person name="Gerber A."/>
            <person name="Zaha A."/>
            <person name="Thompson C."/>
            <person name="Bartholomeu D.C."/>
            <person name="Luckemeyer D.D."/>
            <person name="Bahia D."/>
            <person name="Loreto E."/>
            <person name="Prestes E.B."/>
            <person name="Lima F.M."/>
            <person name="Rodrigues-Luiz G."/>
            <person name="Vallejo G.A."/>
            <person name="Filho J.F."/>
            <person name="Monteiro K.M."/>
            <person name="Tyler K.M."/>
            <person name="de Almeida L.G."/>
            <person name="Ortiz M.F."/>
            <person name="Siervo M.A."/>
            <person name="de Moraes M.H."/>
            <person name="Cunha O.L."/>
            <person name="Mendonca-Neto R."/>
            <person name="Silva R."/>
            <person name="Teixeira S.M."/>
            <person name="Murta S.M."/>
            <person name="Sincero T.C."/>
            <person name="Mendes T.A."/>
            <person name="Urmenyi T.P."/>
            <person name="Silva V.G."/>
            <person name="da Rocha W.D."/>
            <person name="Andersson B."/>
            <person name="Romanha A.J."/>
            <person name="Steindel M."/>
            <person name="de Vasconcelos A.T."/>
            <person name="Grisard E.C."/>
        </authorList>
    </citation>
    <scope>NUCLEOTIDE SEQUENCE [LARGE SCALE GENOMIC DNA]</scope>
    <source>
        <strain evidence="3 4">SC58</strain>
    </source>
</reference>
<proteinExistence type="predicted"/>
<dbReference type="SUPFAM" id="SSF144232">
    <property type="entry name" value="HIT/MYND zinc finger-like"/>
    <property type="match status" value="1"/>
</dbReference>
<gene>
    <name evidence="3" type="ORF">TRSC58_01200</name>
</gene>
<name>A0A061J862_TRYRA</name>
<dbReference type="VEuPathDB" id="TriTrypDB:TRSC58_01200"/>
<evidence type="ECO:0000256" key="1">
    <source>
        <dbReference type="SAM" id="MobiDB-lite"/>
    </source>
</evidence>
<protein>
    <recommendedName>
        <fullName evidence="2">SET domain-containing protein</fullName>
    </recommendedName>
</protein>
<sequence length="705" mass="77663">MQPRHTHMPTAPQDQLVGCVHFSDKASDAGRYAVAKADICPGELLLLAAPYVVSMNPNETPSAMHIADKVDEWVAASEGTRPANASMAKRRKKNGFLLASMRKGYVPVSPFSTRCCNCLRSIEEGNLFLNYETIRWVSGNIAAEHAKHEEERWLKEGRGAFQAKAMGVSPDEELAEDNDTDDEKQQQRKWQKPTKLTHMRSKGYVTLKKKLSEVAAHRRESEMLDYHLKAMQMENAKAASWPERVVEHEVSLPEEVLNQGICGCAGCGVVVYCSRACWMEHHELHRTSGTCQTLRSVYPTLMKVFYVGGGTRSKAIGTKHVSPDSWSTKHWLRRTGEDAAWEMQLLLLAALLVAQCAKEGFAANMTEETNIIPATEKPGQGDEERRKAACVATGQGATYPSPENEGQHIGGATSAELQVTAAMMPIARDSTAPYEAEVIRLARLQCGGAVEVMDSKALGEKIDTDSPESASHLYVSLQGHMAFGICGRNEATHVVRASRWMDAARLVTNLSVLSKESRRKFRCSYRRFTKLVLPWLEADAGTGAGLTVTVDFFDRLCAAVQCNSFGLFDADGNCIGVALYPEASYFNHSCSPNVCRVTCRGRIAAFYALRGIQKGEPLTICYVDVQETSTAERRRLLLSSYRFFCECERCRGSTTAGPGIRLCDACVTRGYVAPVPPPAAACWGMDAVREGMCSVCQTRSPWNVQ</sequence>
<dbReference type="CDD" id="cd20071">
    <property type="entry name" value="SET_SMYD"/>
    <property type="match status" value="1"/>
</dbReference>
<evidence type="ECO:0000313" key="4">
    <source>
        <dbReference type="Proteomes" id="UP000031737"/>
    </source>
</evidence>
<dbReference type="GO" id="GO:0005634">
    <property type="term" value="C:nucleus"/>
    <property type="evidence" value="ECO:0007669"/>
    <property type="project" value="TreeGrafter"/>
</dbReference>
<dbReference type="InterPro" id="IPR050869">
    <property type="entry name" value="H3K4_H4K5_MeTrfase"/>
</dbReference>
<evidence type="ECO:0000313" key="3">
    <source>
        <dbReference type="EMBL" id="ESL11059.1"/>
    </source>
</evidence>
<dbReference type="Pfam" id="PF00856">
    <property type="entry name" value="SET"/>
    <property type="match status" value="1"/>
</dbReference>
<dbReference type="PROSITE" id="PS50280">
    <property type="entry name" value="SET"/>
    <property type="match status" value="1"/>
</dbReference>
<dbReference type="PANTHER" id="PTHR12197:SF251">
    <property type="entry name" value="EG:BACR7C10.4 PROTEIN"/>
    <property type="match status" value="1"/>
</dbReference>
<dbReference type="PANTHER" id="PTHR12197">
    <property type="entry name" value="HISTONE-LYSINE N-METHYLTRANSFERASE SMYD"/>
    <property type="match status" value="1"/>
</dbReference>
<comment type="caution">
    <text evidence="3">The sequence shown here is derived from an EMBL/GenBank/DDBJ whole genome shotgun (WGS) entry which is preliminary data.</text>
</comment>
<dbReference type="Gene3D" id="2.170.270.10">
    <property type="entry name" value="SET domain"/>
    <property type="match status" value="1"/>
</dbReference>
<keyword evidence="4" id="KW-1185">Reference proteome</keyword>
<dbReference type="OrthoDB" id="5945798at2759"/>
<evidence type="ECO:0000259" key="2">
    <source>
        <dbReference type="PROSITE" id="PS50280"/>
    </source>
</evidence>
<accession>A0A061J862</accession>